<dbReference type="PROSITE" id="PS00614">
    <property type="entry name" value="IGPS"/>
    <property type="match status" value="1"/>
</dbReference>
<comment type="catalytic activity">
    <reaction evidence="1 16">
        <text>N-(5-phospho-beta-D-ribosyl)anthranilate = 1-(2-carboxyphenylamino)-1-deoxy-D-ribulose 5-phosphate</text>
        <dbReference type="Rhea" id="RHEA:21540"/>
        <dbReference type="ChEBI" id="CHEBI:18277"/>
        <dbReference type="ChEBI" id="CHEBI:58613"/>
        <dbReference type="EC" id="5.3.1.24"/>
    </reaction>
</comment>
<organism evidence="19 20">
    <name type="scientific">Ferrimonas pelagia</name>
    <dbReference type="NCBI Taxonomy" id="1177826"/>
    <lineage>
        <taxon>Bacteria</taxon>
        <taxon>Pseudomonadati</taxon>
        <taxon>Pseudomonadota</taxon>
        <taxon>Gammaproteobacteria</taxon>
        <taxon>Alteromonadales</taxon>
        <taxon>Ferrimonadaceae</taxon>
        <taxon>Ferrimonas</taxon>
    </lineage>
</organism>
<keyword evidence="7 15" id="KW-0028">Amino-acid biosynthesis</keyword>
<evidence type="ECO:0000313" key="20">
    <source>
        <dbReference type="Proteomes" id="UP001499988"/>
    </source>
</evidence>
<evidence type="ECO:0000256" key="1">
    <source>
        <dbReference type="ARBA" id="ARBA00001164"/>
    </source>
</evidence>
<evidence type="ECO:0000256" key="3">
    <source>
        <dbReference type="ARBA" id="ARBA00004664"/>
    </source>
</evidence>
<keyword evidence="10 15" id="KW-0057">Aromatic amino acid biosynthesis</keyword>
<gene>
    <name evidence="19" type="primary">trpCF</name>
    <name evidence="15" type="synonym">trpC</name>
    <name evidence="16" type="synonym">trpF</name>
    <name evidence="19" type="ORF">GCM10023333_38710</name>
</gene>
<accession>A0ABP9FF30</accession>
<keyword evidence="11 16" id="KW-0413">Isomerase</keyword>
<dbReference type="Proteomes" id="UP001499988">
    <property type="component" value="Unassembled WGS sequence"/>
</dbReference>
<comment type="similarity">
    <text evidence="15">Belongs to the TrpC family.</text>
</comment>
<keyword evidence="13" id="KW-0511">Multifunctional enzyme</keyword>
<comment type="pathway">
    <text evidence="4 15">Amino-acid biosynthesis; L-tryptophan biosynthesis; L-tryptophan from chorismate: step 4/5.</text>
</comment>
<reference evidence="20" key="1">
    <citation type="journal article" date="2019" name="Int. J. Syst. Evol. Microbiol.">
        <title>The Global Catalogue of Microorganisms (GCM) 10K type strain sequencing project: providing services to taxonomists for standard genome sequencing and annotation.</title>
        <authorList>
            <consortium name="The Broad Institute Genomics Platform"/>
            <consortium name="The Broad Institute Genome Sequencing Center for Infectious Disease"/>
            <person name="Wu L."/>
            <person name="Ma J."/>
        </authorList>
    </citation>
    <scope>NUCLEOTIDE SEQUENCE [LARGE SCALE GENOMIC DNA]</scope>
    <source>
        <strain evidence="20">JCM 18401</strain>
    </source>
</reference>
<comment type="caution">
    <text evidence="19">The sequence shown here is derived from an EMBL/GenBank/DDBJ whole genome shotgun (WGS) entry which is preliminary data.</text>
</comment>
<dbReference type="HAMAP" id="MF_00135">
    <property type="entry name" value="PRAI"/>
    <property type="match status" value="1"/>
</dbReference>
<dbReference type="EMBL" id="BAABJZ010000104">
    <property type="protein sequence ID" value="GAA4901029.1"/>
    <property type="molecule type" value="Genomic_DNA"/>
</dbReference>
<evidence type="ECO:0000259" key="17">
    <source>
        <dbReference type="Pfam" id="PF00218"/>
    </source>
</evidence>
<dbReference type="PANTHER" id="PTHR22854">
    <property type="entry name" value="TRYPTOPHAN BIOSYNTHESIS PROTEIN"/>
    <property type="match status" value="1"/>
</dbReference>
<name>A0ABP9FF30_9GAMM</name>
<keyword evidence="9 15" id="KW-0822">Tryptophan biosynthesis</keyword>
<dbReference type="InterPro" id="IPR013798">
    <property type="entry name" value="Indole-3-glycerol_P_synth_dom"/>
</dbReference>
<feature type="domain" description="Indole-3-glycerol phosphate synthase" evidence="17">
    <location>
        <begin position="20"/>
        <end position="266"/>
    </location>
</feature>
<evidence type="ECO:0000256" key="11">
    <source>
        <dbReference type="ARBA" id="ARBA00023235"/>
    </source>
</evidence>
<keyword evidence="8 15" id="KW-0210">Decarboxylase</keyword>
<comment type="similarity">
    <text evidence="16">Belongs to the TrpF family.</text>
</comment>
<comment type="pathway">
    <text evidence="3 16">Amino-acid biosynthesis; L-tryptophan biosynthesis; L-tryptophan from chorismate: step 3/5.</text>
</comment>
<evidence type="ECO:0000313" key="19">
    <source>
        <dbReference type="EMBL" id="GAA4901029.1"/>
    </source>
</evidence>
<evidence type="ECO:0000256" key="14">
    <source>
        <dbReference type="ARBA" id="ARBA00025592"/>
    </source>
</evidence>
<evidence type="ECO:0000256" key="13">
    <source>
        <dbReference type="ARBA" id="ARBA00023268"/>
    </source>
</evidence>
<dbReference type="InterPro" id="IPR011060">
    <property type="entry name" value="RibuloseP-bd_barrel"/>
</dbReference>
<evidence type="ECO:0000256" key="5">
    <source>
        <dbReference type="ARBA" id="ARBA00007902"/>
    </source>
</evidence>
<dbReference type="EC" id="4.1.1.48" evidence="15"/>
<evidence type="ECO:0000256" key="7">
    <source>
        <dbReference type="ARBA" id="ARBA00022605"/>
    </source>
</evidence>
<evidence type="ECO:0000256" key="4">
    <source>
        <dbReference type="ARBA" id="ARBA00004696"/>
    </source>
</evidence>
<proteinExistence type="inferred from homology"/>
<dbReference type="InterPro" id="IPR045186">
    <property type="entry name" value="Indole-3-glycerol_P_synth"/>
</dbReference>
<dbReference type="Pfam" id="PF00218">
    <property type="entry name" value="IGPS"/>
    <property type="match status" value="1"/>
</dbReference>
<dbReference type="NCBIfam" id="NF006945">
    <property type="entry name" value="PRK09427.1"/>
    <property type="match status" value="1"/>
</dbReference>
<sequence length="469" mass="50767">MSKLNHNVDIDQLRQTGTVLDKIVATKPAHIAALAQRYGDLLDTRAAKSDRSLFDALKEGPTGFLLECKKASPSKGLIRADFDPVAIGRVYDQYAAGISVLTDEQFFQGDFEYMKAVREAVSVPVLCKDFIIDPRQLRLARHLGADAALLMLSVLSDQLYTELAAEAALLGLDVLTEVSNQEEMTRAIALNAQIIGINNRDLRDLSIDLATTERLAGQVPSDRVVISESGIYCHSQVRRLAPHADAFLVGSSLTEQPDVDLACRQLIYGHTKICGLTRVEDAVAVAKAGASYGGLIFAEKSPRCVSPEQAKRLIHAAPLRFIGVFVDQSKQQIAALAKELGLYAVQLHGNEDARYIDKLRHALTQEGCDCMIVKAVKPDGSNDVANADRRLYDSANDGQFGGTGQIFDWDRITTARSEAFLAGGLGPDNIDAAAAAGFYGLDLNSAVETAPGIKDPGKVAISLRKIRQY</sequence>
<dbReference type="InterPro" id="IPR001240">
    <property type="entry name" value="PRAI_dom"/>
</dbReference>
<comment type="similarity">
    <text evidence="5">In the N-terminal section; belongs to the TrpC family.</text>
</comment>
<keyword evidence="12 15" id="KW-0456">Lyase</keyword>
<keyword evidence="20" id="KW-1185">Reference proteome</keyword>
<dbReference type="InterPro" id="IPR001468">
    <property type="entry name" value="Indole-3-GlycerolPSynthase_CS"/>
</dbReference>
<dbReference type="HAMAP" id="MF_00134_B">
    <property type="entry name" value="IGPS_B"/>
    <property type="match status" value="1"/>
</dbReference>
<dbReference type="RefSeq" id="WP_345337145.1">
    <property type="nucleotide sequence ID" value="NZ_BAABJZ010000104.1"/>
</dbReference>
<dbReference type="PANTHER" id="PTHR22854:SF2">
    <property type="entry name" value="INDOLE-3-GLYCEROL-PHOSPHATE SYNTHASE"/>
    <property type="match status" value="1"/>
</dbReference>
<evidence type="ECO:0000256" key="16">
    <source>
        <dbReference type="HAMAP-Rule" id="MF_00135"/>
    </source>
</evidence>
<dbReference type="SUPFAM" id="SSF51366">
    <property type="entry name" value="Ribulose-phoshate binding barrel"/>
    <property type="match status" value="2"/>
</dbReference>
<evidence type="ECO:0000256" key="2">
    <source>
        <dbReference type="ARBA" id="ARBA00001633"/>
    </source>
</evidence>
<evidence type="ECO:0000256" key="6">
    <source>
        <dbReference type="ARBA" id="ARBA00009847"/>
    </source>
</evidence>
<evidence type="ECO:0000256" key="12">
    <source>
        <dbReference type="ARBA" id="ARBA00023239"/>
    </source>
</evidence>
<dbReference type="GO" id="GO:0016853">
    <property type="term" value="F:isomerase activity"/>
    <property type="evidence" value="ECO:0007669"/>
    <property type="project" value="UniProtKB-KW"/>
</dbReference>
<comment type="similarity">
    <text evidence="6">In the C-terminal section; belongs to the TrpF family.</text>
</comment>
<dbReference type="InterPro" id="IPR013785">
    <property type="entry name" value="Aldolase_TIM"/>
</dbReference>
<dbReference type="Gene3D" id="3.20.20.70">
    <property type="entry name" value="Aldolase class I"/>
    <property type="match status" value="2"/>
</dbReference>
<dbReference type="CDD" id="cd00331">
    <property type="entry name" value="IGPS"/>
    <property type="match status" value="1"/>
</dbReference>
<comment type="catalytic activity">
    <reaction evidence="2 15">
        <text>1-(2-carboxyphenylamino)-1-deoxy-D-ribulose 5-phosphate + H(+) = (1S,2R)-1-C-(indol-3-yl)glycerol 3-phosphate + CO2 + H2O</text>
        <dbReference type="Rhea" id="RHEA:23476"/>
        <dbReference type="ChEBI" id="CHEBI:15377"/>
        <dbReference type="ChEBI" id="CHEBI:15378"/>
        <dbReference type="ChEBI" id="CHEBI:16526"/>
        <dbReference type="ChEBI" id="CHEBI:58613"/>
        <dbReference type="ChEBI" id="CHEBI:58866"/>
        <dbReference type="EC" id="4.1.1.48"/>
    </reaction>
</comment>
<evidence type="ECO:0000256" key="8">
    <source>
        <dbReference type="ARBA" id="ARBA00022793"/>
    </source>
</evidence>
<evidence type="ECO:0000256" key="15">
    <source>
        <dbReference type="HAMAP-Rule" id="MF_00134"/>
    </source>
</evidence>
<evidence type="ECO:0000256" key="10">
    <source>
        <dbReference type="ARBA" id="ARBA00023141"/>
    </source>
</evidence>
<dbReference type="EC" id="5.3.1.24" evidence="16"/>
<protein>
    <recommendedName>
        <fullName evidence="15 16">Multifunctional fusion protein</fullName>
    </recommendedName>
    <domain>
        <recommendedName>
            <fullName evidence="15">Indole-3-glycerol phosphate synthase</fullName>
            <shortName evidence="15">IGPS</shortName>
            <ecNumber evidence="15">4.1.1.48</ecNumber>
        </recommendedName>
    </domain>
    <domain>
        <recommendedName>
            <fullName evidence="16">N-(5'-phosphoribosyl)anthranilate isomerase</fullName>
            <shortName evidence="16">PRAI</shortName>
            <ecNumber evidence="16">5.3.1.24</ecNumber>
        </recommendedName>
    </domain>
</protein>
<evidence type="ECO:0000259" key="18">
    <source>
        <dbReference type="Pfam" id="PF00697"/>
    </source>
</evidence>
<dbReference type="Pfam" id="PF00697">
    <property type="entry name" value="PRAI"/>
    <property type="match status" value="1"/>
</dbReference>
<comment type="function">
    <text evidence="14">Bifunctional enzyme that catalyzes two sequential steps of tryptophan biosynthetic pathway. The first reaction is catalyzed by the isomerase, coded by the TrpF domain; the second reaction is catalyzed by the synthase, coded by the TrpC domain.</text>
</comment>
<feature type="domain" description="N-(5'phosphoribosyl) anthranilate isomerase (PRAI)" evidence="18">
    <location>
        <begin position="272"/>
        <end position="460"/>
    </location>
</feature>
<dbReference type="CDD" id="cd00405">
    <property type="entry name" value="PRAI"/>
    <property type="match status" value="1"/>
</dbReference>
<evidence type="ECO:0000256" key="9">
    <source>
        <dbReference type="ARBA" id="ARBA00022822"/>
    </source>
</evidence>